<dbReference type="EMBL" id="VEPZ02000857">
    <property type="protein sequence ID" value="KAE8715784.1"/>
    <property type="molecule type" value="Genomic_DNA"/>
</dbReference>
<dbReference type="AlphaFoldDB" id="A0A6A3BGD5"/>
<reference evidence="1" key="1">
    <citation type="submission" date="2019-09" db="EMBL/GenBank/DDBJ databases">
        <title>Draft genome information of white flower Hibiscus syriacus.</title>
        <authorList>
            <person name="Kim Y.-M."/>
        </authorList>
    </citation>
    <scope>NUCLEOTIDE SEQUENCE [LARGE SCALE GENOMIC DNA]</scope>
    <source>
        <strain evidence="1">YM2019G1</strain>
    </source>
</reference>
<protein>
    <submittedName>
        <fullName evidence="1">Protein SCO1-like protein 2</fullName>
    </submittedName>
</protein>
<dbReference type="InterPro" id="IPR036392">
    <property type="entry name" value="PLAT/LH2_dom_sf"/>
</dbReference>
<organism evidence="1 2">
    <name type="scientific">Hibiscus syriacus</name>
    <name type="common">Rose of Sharon</name>
    <dbReference type="NCBI Taxonomy" id="106335"/>
    <lineage>
        <taxon>Eukaryota</taxon>
        <taxon>Viridiplantae</taxon>
        <taxon>Streptophyta</taxon>
        <taxon>Embryophyta</taxon>
        <taxon>Tracheophyta</taxon>
        <taxon>Spermatophyta</taxon>
        <taxon>Magnoliopsida</taxon>
        <taxon>eudicotyledons</taxon>
        <taxon>Gunneridae</taxon>
        <taxon>Pentapetalae</taxon>
        <taxon>rosids</taxon>
        <taxon>malvids</taxon>
        <taxon>Malvales</taxon>
        <taxon>Malvaceae</taxon>
        <taxon>Malvoideae</taxon>
        <taxon>Hibiscus</taxon>
    </lineage>
</organism>
<keyword evidence="2" id="KW-1185">Reference proteome</keyword>
<proteinExistence type="predicted"/>
<accession>A0A6A3BGD5</accession>
<dbReference type="SUPFAM" id="SSF49723">
    <property type="entry name" value="Lipase/lipooxygenase domain (PLAT/LH2 domain)"/>
    <property type="match status" value="1"/>
</dbReference>
<dbReference type="PANTHER" id="PTHR31718:SF0">
    <property type="entry name" value="PLAT DOMAIN-CONTAINING PROTEIN 2"/>
    <property type="match status" value="1"/>
</dbReference>
<evidence type="ECO:0000313" key="2">
    <source>
        <dbReference type="Proteomes" id="UP000436088"/>
    </source>
</evidence>
<comment type="caution">
    <text evidence="1">The sequence shown here is derived from an EMBL/GenBank/DDBJ whole genome shotgun (WGS) entry which is preliminary data.</text>
</comment>
<sequence length="135" mass="15001">MQDDEDFIYSIYIRTGTIIKGGTDSVTSLTLYDAGGQYVNISSLEAWGGLIGEGYNYFERGNLDIFSGRGRCMNAPVCDRHPYPLYIRSSCSRWSNGWCSMLYPSTSLLLGTVAPLSLKLIVKDLKYRSSSSRGL</sequence>
<dbReference type="PANTHER" id="PTHR31718">
    <property type="entry name" value="PLAT DOMAIN-CONTAINING PROTEIN"/>
    <property type="match status" value="1"/>
</dbReference>
<dbReference type="Proteomes" id="UP000436088">
    <property type="component" value="Unassembled WGS sequence"/>
</dbReference>
<gene>
    <name evidence="1" type="ORF">F3Y22_tig00110160pilonHSYRG00508</name>
</gene>
<evidence type="ECO:0000313" key="1">
    <source>
        <dbReference type="EMBL" id="KAE8715784.1"/>
    </source>
</evidence>
<name>A0A6A3BGD5_HIBSY</name>